<dbReference type="KEGG" id="dcp:RN607_13650"/>
<dbReference type="Pfam" id="PF10282">
    <property type="entry name" value="Lactonase"/>
    <property type="match status" value="1"/>
</dbReference>
<gene>
    <name evidence="3" type="ORF">RN607_13650</name>
</gene>
<dbReference type="PANTHER" id="PTHR30344">
    <property type="entry name" value="6-PHOSPHOGLUCONOLACTONASE-RELATED"/>
    <property type="match status" value="1"/>
</dbReference>
<accession>A0AA96FF28</accession>
<comment type="similarity">
    <text evidence="1">Belongs to the cycloisomerase 2 family.</text>
</comment>
<dbReference type="Proteomes" id="UP001303408">
    <property type="component" value="Chromosome"/>
</dbReference>
<feature type="region of interest" description="Disordered" evidence="2">
    <location>
        <begin position="66"/>
        <end position="91"/>
    </location>
</feature>
<evidence type="ECO:0000256" key="2">
    <source>
        <dbReference type="SAM" id="MobiDB-lite"/>
    </source>
</evidence>
<name>A0AA96FF28_9MICO</name>
<feature type="compositionally biased region" description="Basic residues" evidence="2">
    <location>
        <begin position="1"/>
        <end position="19"/>
    </location>
</feature>
<organism evidence="3">
    <name type="scientific">Demequina capsici</name>
    <dbReference type="NCBI Taxonomy" id="3075620"/>
    <lineage>
        <taxon>Bacteria</taxon>
        <taxon>Bacillati</taxon>
        <taxon>Actinomycetota</taxon>
        <taxon>Actinomycetes</taxon>
        <taxon>Micrococcales</taxon>
        <taxon>Demequinaceae</taxon>
        <taxon>Demequina</taxon>
    </lineage>
</organism>
<dbReference type="InterPro" id="IPR019405">
    <property type="entry name" value="Lactonase_7-beta_prop"/>
</dbReference>
<protein>
    <submittedName>
        <fullName evidence="3">Beta-propeller fold lactonase family protein</fullName>
    </submittedName>
</protein>
<reference evidence="3" key="1">
    <citation type="submission" date="2023-09" db="EMBL/GenBank/DDBJ databases">
        <title>Demequina sp. a novel bacteria isolated from Capsicum annuum.</title>
        <authorList>
            <person name="Humaira Z."/>
            <person name="Lee J."/>
            <person name="Cho D."/>
        </authorList>
    </citation>
    <scope>NUCLEOTIDE SEQUENCE</scope>
    <source>
        <strain evidence="3">PMTSA13</strain>
    </source>
</reference>
<dbReference type="AlphaFoldDB" id="A0AA96FF28"/>
<dbReference type="GO" id="GO:0017057">
    <property type="term" value="F:6-phosphogluconolactonase activity"/>
    <property type="evidence" value="ECO:0007669"/>
    <property type="project" value="TreeGrafter"/>
</dbReference>
<evidence type="ECO:0000256" key="1">
    <source>
        <dbReference type="ARBA" id="ARBA00005564"/>
    </source>
</evidence>
<feature type="region of interest" description="Disordered" evidence="2">
    <location>
        <begin position="1"/>
        <end position="39"/>
    </location>
</feature>
<evidence type="ECO:0000313" key="3">
    <source>
        <dbReference type="EMBL" id="WNM27230.1"/>
    </source>
</evidence>
<dbReference type="InterPro" id="IPR015943">
    <property type="entry name" value="WD40/YVTN_repeat-like_dom_sf"/>
</dbReference>
<dbReference type="InterPro" id="IPR050282">
    <property type="entry name" value="Cycloisomerase_2"/>
</dbReference>
<proteinExistence type="inferred from homology"/>
<dbReference type="Gene3D" id="2.130.10.10">
    <property type="entry name" value="YVTN repeat-like/Quinoprotein amine dehydrogenase"/>
    <property type="match status" value="1"/>
</dbReference>
<dbReference type="PANTHER" id="PTHR30344:SF1">
    <property type="entry name" value="6-PHOSPHOGLUCONOLACTONASE"/>
    <property type="match status" value="1"/>
</dbReference>
<dbReference type="SUPFAM" id="SSF75011">
    <property type="entry name" value="3-carboxy-cis,cis-mucoante lactonizing enzyme"/>
    <property type="match status" value="1"/>
</dbReference>
<dbReference type="RefSeq" id="WP_313543179.1">
    <property type="nucleotide sequence ID" value="NZ_CP134880.1"/>
</dbReference>
<sequence>MDRRHRGVRRRRAGVGRVRRGQDARPLRGGAGGRRIDGDRARDRGLCVQSEDIMARNDVRYDAFRRITGESEPKEPKMNPPRSGDEQRLEAKWPDRRDDRVTRLFVGTYASREGAVSRTEGSVQSWMVDPETGVLVQHSETEIGIEAGYLALTPDRRALVVVDERKTDGRGPVGRPAAVLSLGLADDGLTLSRTARQPALGPFPTYVSLHPRGVAAVVASHGSFEHVERVVRGENGYDVEYTYDDSTVAVYPLAPDGTLQQASDVVVLEGHGVDPHRSAQAGGHPQATAHAHSAQFDPSGEFVIVCDKGTDRILVYRLCEDLTLALTSTFVAPAGSAPRHPAFHPSRPLVFVSDELASTVSSYRFHTDSGTLVHMATVSSLAPYASRSSEPADIQVDPSGRYVVVNNRGQDSLVSFAIADDGTVEYAHSVQLAESVHPGLAARSFRFDVTGRWLFVADRPANAIITLEFDPGSGSMREVSRAAIADPAFVLPC</sequence>
<dbReference type="EMBL" id="CP134880">
    <property type="protein sequence ID" value="WNM27230.1"/>
    <property type="molecule type" value="Genomic_DNA"/>
</dbReference>